<dbReference type="NCBIfam" id="NF040582">
    <property type="entry name" value="STY4528_fam"/>
    <property type="match status" value="1"/>
</dbReference>
<feature type="region of interest" description="Disordered" evidence="1">
    <location>
        <begin position="303"/>
        <end position="339"/>
    </location>
</feature>
<dbReference type="EMBL" id="MDEH01000010">
    <property type="protein sequence ID" value="PPU71530.1"/>
    <property type="molecule type" value="Genomic_DNA"/>
</dbReference>
<feature type="compositionally biased region" description="Low complexity" evidence="1">
    <location>
        <begin position="324"/>
        <end position="333"/>
    </location>
</feature>
<evidence type="ECO:0000256" key="1">
    <source>
        <dbReference type="SAM" id="MobiDB-lite"/>
    </source>
</evidence>
<dbReference type="RefSeq" id="WP_104588248.1">
    <property type="nucleotide sequence ID" value="NZ_JAJGQH010000021.1"/>
</dbReference>
<feature type="region of interest" description="Disordered" evidence="1">
    <location>
        <begin position="369"/>
        <end position="389"/>
    </location>
</feature>
<feature type="region of interest" description="Disordered" evidence="1">
    <location>
        <begin position="161"/>
        <end position="198"/>
    </location>
</feature>
<evidence type="ECO:0000313" key="3">
    <source>
        <dbReference type="Proteomes" id="UP000239865"/>
    </source>
</evidence>
<dbReference type="Proteomes" id="UP000239865">
    <property type="component" value="Unassembled WGS sequence"/>
</dbReference>
<protein>
    <submittedName>
        <fullName evidence="2">Uncharacterized protein</fullName>
    </submittedName>
</protein>
<organism evidence="2 3">
    <name type="scientific">Xanthomonas melonis</name>
    <dbReference type="NCBI Taxonomy" id="56456"/>
    <lineage>
        <taxon>Bacteria</taxon>
        <taxon>Pseudomonadati</taxon>
        <taxon>Pseudomonadota</taxon>
        <taxon>Gammaproteobacteria</taxon>
        <taxon>Lysobacterales</taxon>
        <taxon>Lysobacteraceae</taxon>
        <taxon>Xanthomonas</taxon>
    </lineage>
</organism>
<name>A0A2S7DCL0_9XANT</name>
<reference evidence="2 3" key="1">
    <citation type="submission" date="2016-08" db="EMBL/GenBank/DDBJ databases">
        <authorList>
            <person name="Seilhamer J.J."/>
        </authorList>
    </citation>
    <scope>NUCLEOTIDE SEQUENCE [LARGE SCALE GENOMIC DNA]</scope>
    <source>
        <strain evidence="2 3">CFBP4644</strain>
    </source>
</reference>
<accession>A0A2S7DCL0</accession>
<proteinExistence type="predicted"/>
<sequence length="389" mass="42349">MSHPTSDIITPKALLLDERLTPLERNAWLTFRSLAGSDGTVVLSYDALRGYLPSAPGSKRAALETVSRAVLCLRLSTWIALVEYRRNPMTGFSMASRYAVRNQPLAFDDACMEDEDYLPLLERALGHASATIRQLAQSILDEAMRHPDRLEKLPATTQERMRRLQHRGDDHDPGSPGGSTPRDALVPEAGGDIPKPVPASATAVRTVEKEVLKEVRTYRSPPEVQGSGPDVPARFRQLPQDQQRVLTARLRGLPPEQRLAVLAEWDVRCESGGVHNAIAYLYGLIKKAVEGVFKLWAARKSTPQQAPPHAINNSPHGSPPAPSPSSSSQAAKPASREVAQRHLDQIRRMLKTSSLPIGHIIECMTDSGMQPTAPGNAPAAVRLGPLGAT</sequence>
<gene>
    <name evidence="2" type="ORF">XmelCFBP4644_16055</name>
</gene>
<comment type="caution">
    <text evidence="2">The sequence shown here is derived from an EMBL/GenBank/DDBJ whole genome shotgun (WGS) entry which is preliminary data.</text>
</comment>
<dbReference type="OrthoDB" id="8556561at2"/>
<dbReference type="InterPro" id="IPR047749">
    <property type="entry name" value="STY4528-like"/>
</dbReference>
<dbReference type="AlphaFoldDB" id="A0A2S7DCL0"/>
<evidence type="ECO:0000313" key="2">
    <source>
        <dbReference type="EMBL" id="PPU71530.1"/>
    </source>
</evidence>
<feature type="compositionally biased region" description="Basic and acidic residues" evidence="1">
    <location>
        <begin position="161"/>
        <end position="173"/>
    </location>
</feature>